<sequence length="165" mass="18772">DYISRSLRTGVNAISGEINPVALLFNEVILKHIPKQRDKLISVLGKWVKYIEEAMEKDLKEYYVSSAGEMPTAFLWARTILSEAPDQDKYPVEVPLIRSMCLSKKSKAPRGLRFVRDKSGKVVTEKFEILYSNGEKITVRRPLLEVVKDKKLFDKGTVARGSVTR</sequence>
<gene>
    <name evidence="1" type="ORF">S01H4_61890</name>
</gene>
<proteinExistence type="predicted"/>
<comment type="caution">
    <text evidence="1">The sequence shown here is derived from an EMBL/GenBank/DDBJ whole genome shotgun (WGS) entry which is preliminary data.</text>
</comment>
<dbReference type="EMBL" id="BART01036799">
    <property type="protein sequence ID" value="GAH14640.1"/>
    <property type="molecule type" value="Genomic_DNA"/>
</dbReference>
<feature type="non-terminal residue" evidence="1">
    <location>
        <position position="165"/>
    </location>
</feature>
<dbReference type="AlphaFoldDB" id="X1E2K6"/>
<organism evidence="1">
    <name type="scientific">marine sediment metagenome</name>
    <dbReference type="NCBI Taxonomy" id="412755"/>
    <lineage>
        <taxon>unclassified sequences</taxon>
        <taxon>metagenomes</taxon>
        <taxon>ecological metagenomes</taxon>
    </lineage>
</organism>
<protein>
    <submittedName>
        <fullName evidence="1">Uncharacterized protein</fullName>
    </submittedName>
</protein>
<accession>X1E2K6</accession>
<name>X1E2K6_9ZZZZ</name>
<evidence type="ECO:0000313" key="1">
    <source>
        <dbReference type="EMBL" id="GAH14640.1"/>
    </source>
</evidence>
<feature type="non-terminal residue" evidence="1">
    <location>
        <position position="1"/>
    </location>
</feature>
<reference evidence="1" key="1">
    <citation type="journal article" date="2014" name="Front. Microbiol.">
        <title>High frequency of phylogenetically diverse reductive dehalogenase-homologous genes in deep subseafloor sedimentary metagenomes.</title>
        <authorList>
            <person name="Kawai M."/>
            <person name="Futagami T."/>
            <person name="Toyoda A."/>
            <person name="Takaki Y."/>
            <person name="Nishi S."/>
            <person name="Hori S."/>
            <person name="Arai W."/>
            <person name="Tsubouchi T."/>
            <person name="Morono Y."/>
            <person name="Uchiyama I."/>
            <person name="Ito T."/>
            <person name="Fujiyama A."/>
            <person name="Inagaki F."/>
            <person name="Takami H."/>
        </authorList>
    </citation>
    <scope>NUCLEOTIDE SEQUENCE</scope>
    <source>
        <strain evidence="1">Expedition CK06-06</strain>
    </source>
</reference>